<dbReference type="SMART" id="SM00244">
    <property type="entry name" value="PHB"/>
    <property type="match status" value="1"/>
</dbReference>
<sequence length="302" mass="32831">MSTKDTHSGYGAANTPTTTTQHKFAGTYNADDVDHGWYGSAVNTVGALAGALGSIPICFCCPNPYKSVDQGYVGLVTRFGSFTKAVDPGLVKVNPFTEQVHRVDTRIQVDQIPKQIIMTKDNVNVQIDSVLYWSIIDPYTAKFGVTNVHRALIERTQTTLRHVLGAKVLQDCIENREAIAMEIQNVTSPIAKQWGVKIESILIKDLTFSKELQESLSAAAQAQRVGRSKIIAAKAEVQSASLMRAASDVLSSDVALSIRYLDTMATLSKAPNTRVIFLPNNGKDTSDPKEVNALLYANLAQS</sequence>
<protein>
    <recommendedName>
        <fullName evidence="2">Band 7 domain-containing protein</fullName>
    </recommendedName>
</protein>
<dbReference type="Pfam" id="PF01145">
    <property type="entry name" value="Band_7"/>
    <property type="match status" value="1"/>
</dbReference>
<comment type="caution">
    <text evidence="3">The sequence shown here is derived from an EMBL/GenBank/DDBJ whole genome shotgun (WGS) entry which is preliminary data.</text>
</comment>
<gene>
    <name evidence="3" type="ORF">BCR42DRAFT_385179</name>
</gene>
<comment type="similarity">
    <text evidence="1">Belongs to the band 7/mec-2 family.</text>
</comment>
<dbReference type="SUPFAM" id="SSF117892">
    <property type="entry name" value="Band 7/SPFH domain"/>
    <property type="match status" value="1"/>
</dbReference>
<accession>A0A1X2HX61</accession>
<dbReference type="OrthoDB" id="2105077at2759"/>
<dbReference type="PANTHER" id="PTHR10264:SF19">
    <property type="entry name" value="AT06885P-RELATED"/>
    <property type="match status" value="1"/>
</dbReference>
<dbReference type="PRINTS" id="PR00721">
    <property type="entry name" value="STOMATIN"/>
</dbReference>
<dbReference type="FunFam" id="3.30.479.30:FF:000004">
    <property type="entry name" value="Putative membrane protease family, stomatin"/>
    <property type="match status" value="1"/>
</dbReference>
<dbReference type="Gene3D" id="6.10.250.2090">
    <property type="match status" value="1"/>
</dbReference>
<feature type="domain" description="Band 7" evidence="2">
    <location>
        <begin position="63"/>
        <end position="220"/>
    </location>
</feature>
<dbReference type="PANTHER" id="PTHR10264">
    <property type="entry name" value="BAND 7 PROTEIN-RELATED"/>
    <property type="match status" value="1"/>
</dbReference>
<dbReference type="InterPro" id="IPR036013">
    <property type="entry name" value="Band_7/SPFH_dom_sf"/>
</dbReference>
<dbReference type="InterPro" id="IPR043202">
    <property type="entry name" value="Band-7_stomatin-like"/>
</dbReference>
<evidence type="ECO:0000256" key="1">
    <source>
        <dbReference type="ARBA" id="ARBA00008164"/>
    </source>
</evidence>
<organism evidence="3 4">
    <name type="scientific">Absidia repens</name>
    <dbReference type="NCBI Taxonomy" id="90262"/>
    <lineage>
        <taxon>Eukaryota</taxon>
        <taxon>Fungi</taxon>
        <taxon>Fungi incertae sedis</taxon>
        <taxon>Mucoromycota</taxon>
        <taxon>Mucoromycotina</taxon>
        <taxon>Mucoromycetes</taxon>
        <taxon>Mucorales</taxon>
        <taxon>Cunninghamellaceae</taxon>
        <taxon>Absidia</taxon>
    </lineage>
</organism>
<dbReference type="GO" id="GO:0005886">
    <property type="term" value="C:plasma membrane"/>
    <property type="evidence" value="ECO:0007669"/>
    <property type="project" value="InterPro"/>
</dbReference>
<name>A0A1X2HX61_9FUNG</name>
<dbReference type="InterPro" id="IPR001107">
    <property type="entry name" value="Band_7"/>
</dbReference>
<dbReference type="InterPro" id="IPR001972">
    <property type="entry name" value="Stomatin_HflK_fam"/>
</dbReference>
<dbReference type="AlphaFoldDB" id="A0A1X2HX61"/>
<evidence type="ECO:0000259" key="2">
    <source>
        <dbReference type="SMART" id="SM00244"/>
    </source>
</evidence>
<dbReference type="CDD" id="cd13437">
    <property type="entry name" value="SPFH_alloslipin"/>
    <property type="match status" value="1"/>
</dbReference>
<reference evidence="3 4" key="1">
    <citation type="submission" date="2016-07" db="EMBL/GenBank/DDBJ databases">
        <title>Pervasive Adenine N6-methylation of Active Genes in Fungi.</title>
        <authorList>
            <consortium name="DOE Joint Genome Institute"/>
            <person name="Mondo S.J."/>
            <person name="Dannebaum R.O."/>
            <person name="Kuo R.C."/>
            <person name="Labutti K."/>
            <person name="Haridas S."/>
            <person name="Kuo A."/>
            <person name="Salamov A."/>
            <person name="Ahrendt S.R."/>
            <person name="Lipzen A."/>
            <person name="Sullivan W."/>
            <person name="Andreopoulos W.B."/>
            <person name="Clum A."/>
            <person name="Lindquist E."/>
            <person name="Daum C."/>
            <person name="Ramamoorthy G.K."/>
            <person name="Gryganskyi A."/>
            <person name="Culley D."/>
            <person name="Magnuson J.K."/>
            <person name="James T.Y."/>
            <person name="O'Malley M.A."/>
            <person name="Stajich J.E."/>
            <person name="Spatafora J.W."/>
            <person name="Visel A."/>
            <person name="Grigoriev I.V."/>
        </authorList>
    </citation>
    <scope>NUCLEOTIDE SEQUENCE [LARGE SCALE GENOMIC DNA]</scope>
    <source>
        <strain evidence="3 4">NRRL 1336</strain>
    </source>
</reference>
<dbReference type="EMBL" id="MCGE01000051">
    <property type="protein sequence ID" value="ORZ04380.1"/>
    <property type="molecule type" value="Genomic_DNA"/>
</dbReference>
<evidence type="ECO:0000313" key="4">
    <source>
        <dbReference type="Proteomes" id="UP000193560"/>
    </source>
</evidence>
<dbReference type="STRING" id="90262.A0A1X2HX61"/>
<dbReference type="Gene3D" id="3.30.479.30">
    <property type="entry name" value="Band 7 domain"/>
    <property type="match status" value="1"/>
</dbReference>
<keyword evidence="4" id="KW-1185">Reference proteome</keyword>
<dbReference type="GO" id="GO:0098552">
    <property type="term" value="C:side of membrane"/>
    <property type="evidence" value="ECO:0007669"/>
    <property type="project" value="UniProtKB-ARBA"/>
</dbReference>
<dbReference type="Proteomes" id="UP000193560">
    <property type="component" value="Unassembled WGS sequence"/>
</dbReference>
<evidence type="ECO:0000313" key="3">
    <source>
        <dbReference type="EMBL" id="ORZ04380.1"/>
    </source>
</evidence>
<proteinExistence type="inferred from homology"/>